<comment type="subcellular location">
    <subcellularLocation>
        <location evidence="1">Membrane</location>
    </subcellularLocation>
</comment>
<evidence type="ECO:0000313" key="6">
    <source>
        <dbReference type="Proteomes" id="UP000283644"/>
    </source>
</evidence>
<proteinExistence type="predicted"/>
<evidence type="ECO:0000256" key="2">
    <source>
        <dbReference type="ARBA" id="ARBA00023136"/>
    </source>
</evidence>
<sequence>MTVTLARLLAAAVGLLAAIVEIASGTDYERYLADHLFEPAGMADTGYVLPDWSADQVAIEYDERGAAQGRPFEHPWADDGPYWNLRGNGGILSTAHDLFRWYDALDSGVVLDADATEQFFEPRVREEPGGDAYAAYGWVVQETSLGPVRWHNGGNGWSYGEITLVPDDGLMTFWVSNRAFGEGWNLERSGARITQGLVEWLLAQD</sequence>
<keyword evidence="5" id="KW-0378">Hydrolase</keyword>
<evidence type="ECO:0000313" key="5">
    <source>
        <dbReference type="EMBL" id="RHW26434.1"/>
    </source>
</evidence>
<comment type="caution">
    <text evidence="5">The sequence shown here is derived from an EMBL/GenBank/DDBJ whole genome shotgun (WGS) entry which is preliminary data.</text>
</comment>
<evidence type="ECO:0000256" key="3">
    <source>
        <dbReference type="SAM" id="SignalP"/>
    </source>
</evidence>
<dbReference type="AlphaFoldDB" id="A0A417Y1L8"/>
<name>A0A417Y1L8_9ACTN</name>
<feature type="signal peptide" evidence="3">
    <location>
        <begin position="1"/>
        <end position="23"/>
    </location>
</feature>
<dbReference type="Proteomes" id="UP000283644">
    <property type="component" value="Unassembled WGS sequence"/>
</dbReference>
<dbReference type="InterPro" id="IPR012338">
    <property type="entry name" value="Beta-lactam/transpept-like"/>
</dbReference>
<protein>
    <submittedName>
        <fullName evidence="5">Class A beta-lactamase-related serine hydrolase</fullName>
    </submittedName>
</protein>
<dbReference type="GO" id="GO:0016787">
    <property type="term" value="F:hydrolase activity"/>
    <property type="evidence" value="ECO:0007669"/>
    <property type="project" value="UniProtKB-KW"/>
</dbReference>
<gene>
    <name evidence="5" type="ORF">D0Z08_13950</name>
</gene>
<keyword evidence="6" id="KW-1185">Reference proteome</keyword>
<feature type="domain" description="Beta-lactamase-related" evidence="4">
    <location>
        <begin position="11"/>
        <end position="181"/>
    </location>
</feature>
<dbReference type="InterPro" id="IPR001466">
    <property type="entry name" value="Beta-lactam-related"/>
</dbReference>
<dbReference type="OrthoDB" id="9809635at2"/>
<dbReference type="Pfam" id="PF00144">
    <property type="entry name" value="Beta-lactamase"/>
    <property type="match status" value="1"/>
</dbReference>
<dbReference type="SUPFAM" id="SSF56601">
    <property type="entry name" value="beta-lactamase/transpeptidase-like"/>
    <property type="match status" value="1"/>
</dbReference>
<organism evidence="5 6">
    <name type="scientific">Nocardioides immobilis</name>
    <dbReference type="NCBI Taxonomy" id="2049295"/>
    <lineage>
        <taxon>Bacteria</taxon>
        <taxon>Bacillati</taxon>
        <taxon>Actinomycetota</taxon>
        <taxon>Actinomycetes</taxon>
        <taxon>Propionibacteriales</taxon>
        <taxon>Nocardioidaceae</taxon>
        <taxon>Nocardioides</taxon>
    </lineage>
</organism>
<dbReference type="EMBL" id="QXGH01000017">
    <property type="protein sequence ID" value="RHW26434.1"/>
    <property type="molecule type" value="Genomic_DNA"/>
</dbReference>
<keyword evidence="3" id="KW-0732">Signal</keyword>
<feature type="chain" id="PRO_5038881753" evidence="3">
    <location>
        <begin position="24"/>
        <end position="205"/>
    </location>
</feature>
<dbReference type="Gene3D" id="3.40.710.10">
    <property type="entry name" value="DD-peptidase/beta-lactamase superfamily"/>
    <property type="match status" value="1"/>
</dbReference>
<reference evidence="5 6" key="1">
    <citation type="submission" date="2018-09" db="EMBL/GenBank/DDBJ databases">
        <title>Genome sequencing of Nocardioides immobilis CCTCC AB 2017083 for comparison to Nocardioides silvaticus.</title>
        <authorList>
            <person name="Li C."/>
            <person name="Wang G."/>
        </authorList>
    </citation>
    <scope>NUCLEOTIDE SEQUENCE [LARGE SCALE GENOMIC DNA]</scope>
    <source>
        <strain evidence="5 6">CCTCC AB 2017083</strain>
    </source>
</reference>
<evidence type="ECO:0000256" key="1">
    <source>
        <dbReference type="ARBA" id="ARBA00004370"/>
    </source>
</evidence>
<dbReference type="InterPro" id="IPR050491">
    <property type="entry name" value="AmpC-like"/>
</dbReference>
<accession>A0A417Y1L8</accession>
<dbReference type="RefSeq" id="WP_118925847.1">
    <property type="nucleotide sequence ID" value="NZ_QXGH01000017.1"/>
</dbReference>
<keyword evidence="2" id="KW-0472">Membrane</keyword>
<dbReference type="PANTHER" id="PTHR46825">
    <property type="entry name" value="D-ALANYL-D-ALANINE-CARBOXYPEPTIDASE/ENDOPEPTIDASE AMPH"/>
    <property type="match status" value="1"/>
</dbReference>
<dbReference type="PANTHER" id="PTHR46825:SF11">
    <property type="entry name" value="PENICILLIN-BINDING PROTEIN 4"/>
    <property type="match status" value="1"/>
</dbReference>
<evidence type="ECO:0000259" key="4">
    <source>
        <dbReference type="Pfam" id="PF00144"/>
    </source>
</evidence>
<dbReference type="GO" id="GO:0016020">
    <property type="term" value="C:membrane"/>
    <property type="evidence" value="ECO:0007669"/>
    <property type="project" value="UniProtKB-SubCell"/>
</dbReference>